<sequence length="248" mass="27475">MESSTKIWLVTLNEGHSMVETVFSGIWTETVMATASHTHEGGEHYALFQCNDEPDLLALILGNCSIASLEARKTTDKPLSRISEFVTHKELFHLETDVNELPLDPTEIAISFSELEPTDLDSLPGKGNWGVSTSWRRAKHNSNNPGKPERKTWIHIASSEDADRLSQVGNIKSFSKIMESHVASQTAEQSSITASFAIFRPWSKSDSIPGLVIVMAKEILPNTSATKSMKRGRRFTLGTMFVEANLQT</sequence>
<dbReference type="OrthoDB" id="4740316at2759"/>
<protein>
    <submittedName>
        <fullName evidence="1">Uncharacterized protein</fullName>
    </submittedName>
</protein>
<name>A0A553I0U5_9PEZI</name>
<reference evidence="2" key="1">
    <citation type="submission" date="2019-06" db="EMBL/GenBank/DDBJ databases">
        <title>Draft genome sequence of the griseofulvin-producing fungus Xylaria cubensis strain G536.</title>
        <authorList>
            <person name="Mead M.E."/>
            <person name="Raja H.A."/>
            <person name="Steenwyk J.L."/>
            <person name="Knowles S.L."/>
            <person name="Oberlies N.H."/>
            <person name="Rokas A."/>
        </authorList>
    </citation>
    <scope>NUCLEOTIDE SEQUENCE [LARGE SCALE GENOMIC DNA]</scope>
    <source>
        <strain evidence="2">G536</strain>
    </source>
</reference>
<dbReference type="EMBL" id="VFLP01000026">
    <property type="protein sequence ID" value="TRX93805.1"/>
    <property type="molecule type" value="Genomic_DNA"/>
</dbReference>
<organism evidence="1 2">
    <name type="scientific">Xylaria flabelliformis</name>
    <dbReference type="NCBI Taxonomy" id="2512241"/>
    <lineage>
        <taxon>Eukaryota</taxon>
        <taxon>Fungi</taxon>
        <taxon>Dikarya</taxon>
        <taxon>Ascomycota</taxon>
        <taxon>Pezizomycotina</taxon>
        <taxon>Sordariomycetes</taxon>
        <taxon>Xylariomycetidae</taxon>
        <taxon>Xylariales</taxon>
        <taxon>Xylariaceae</taxon>
        <taxon>Xylaria</taxon>
    </lineage>
</organism>
<comment type="caution">
    <text evidence="1">The sequence shown here is derived from an EMBL/GenBank/DDBJ whole genome shotgun (WGS) entry which is preliminary data.</text>
</comment>
<dbReference type="AlphaFoldDB" id="A0A553I0U5"/>
<keyword evidence="2" id="KW-1185">Reference proteome</keyword>
<evidence type="ECO:0000313" key="1">
    <source>
        <dbReference type="EMBL" id="TRX93805.1"/>
    </source>
</evidence>
<proteinExistence type="predicted"/>
<dbReference type="Proteomes" id="UP000319160">
    <property type="component" value="Unassembled WGS sequence"/>
</dbReference>
<gene>
    <name evidence="1" type="ORF">FHL15_005187</name>
</gene>
<accession>A0A553I0U5</accession>
<evidence type="ECO:0000313" key="2">
    <source>
        <dbReference type="Proteomes" id="UP000319160"/>
    </source>
</evidence>